<dbReference type="AlphaFoldDB" id="A0A5C5FTA8"/>
<proteinExistence type="predicted"/>
<feature type="compositionally biased region" description="Low complexity" evidence="1">
    <location>
        <begin position="61"/>
        <end position="90"/>
    </location>
</feature>
<evidence type="ECO:0000256" key="1">
    <source>
        <dbReference type="SAM" id="MobiDB-lite"/>
    </source>
</evidence>
<protein>
    <submittedName>
        <fullName evidence="3">Uncharacterized protein</fullName>
    </submittedName>
</protein>
<evidence type="ECO:0000313" key="4">
    <source>
        <dbReference type="Proteomes" id="UP000311382"/>
    </source>
</evidence>
<dbReference type="EMBL" id="SOZI01000095">
    <property type="protein sequence ID" value="TNY19466.1"/>
    <property type="molecule type" value="Genomic_DNA"/>
</dbReference>
<organism evidence="3 4">
    <name type="scientific">Rhodotorula diobovata</name>
    <dbReference type="NCBI Taxonomy" id="5288"/>
    <lineage>
        <taxon>Eukaryota</taxon>
        <taxon>Fungi</taxon>
        <taxon>Dikarya</taxon>
        <taxon>Basidiomycota</taxon>
        <taxon>Pucciniomycotina</taxon>
        <taxon>Microbotryomycetes</taxon>
        <taxon>Sporidiobolales</taxon>
        <taxon>Sporidiobolaceae</taxon>
        <taxon>Rhodotorula</taxon>
    </lineage>
</organism>
<feature type="transmembrane region" description="Helical" evidence="2">
    <location>
        <begin position="312"/>
        <end position="331"/>
    </location>
</feature>
<feature type="compositionally biased region" description="Basic residues" evidence="1">
    <location>
        <begin position="30"/>
        <end position="42"/>
    </location>
</feature>
<name>A0A5C5FTA8_9BASI</name>
<keyword evidence="2" id="KW-0472">Membrane</keyword>
<feature type="compositionally biased region" description="Low complexity" evidence="1">
    <location>
        <begin position="114"/>
        <end position="134"/>
    </location>
</feature>
<feature type="compositionally biased region" description="Polar residues" evidence="1">
    <location>
        <begin position="45"/>
        <end position="55"/>
    </location>
</feature>
<accession>A0A5C5FTA8</accession>
<keyword evidence="2" id="KW-1133">Transmembrane helix</keyword>
<evidence type="ECO:0000256" key="2">
    <source>
        <dbReference type="SAM" id="Phobius"/>
    </source>
</evidence>
<feature type="compositionally biased region" description="Basic residues" evidence="1">
    <location>
        <begin position="91"/>
        <end position="100"/>
    </location>
</feature>
<comment type="caution">
    <text evidence="3">The sequence shown here is derived from an EMBL/GenBank/DDBJ whole genome shotgun (WGS) entry which is preliminary data.</text>
</comment>
<sequence length="334" mass="35478">MSRAQRGRRASASLSWSTASSPSSGLPTTSRRRRGMTHRAVRKSPTPSQTETGSCSREKGPASTPTSCSSHPSSSMCAPCTTRATSSGSRSRTRTARSRLRTSSASSGHASWLTITATTSRTRRTLTGGAPSSMARRRRPSFASTAERQGGSQSQRSLPPARRRPLSARRLDARLARSDRRAARARRHRARRSPAPVARSRCRAIEGLPPAGLGARLRGGLAPRGHPAGRRGICQERGHLLPCGVQQGLPGGGDRGGQPVAWQRGVLPAREGSTAGADAPVSGGRRRSDGVRVLRLSKWRARRGRRGSLRCLLAGPAFALSLCSLCAAVPAQRI</sequence>
<feature type="compositionally biased region" description="Basic residues" evidence="1">
    <location>
        <begin position="183"/>
        <end position="192"/>
    </location>
</feature>
<feature type="compositionally biased region" description="Polar residues" evidence="1">
    <location>
        <begin position="146"/>
        <end position="155"/>
    </location>
</feature>
<evidence type="ECO:0000313" key="3">
    <source>
        <dbReference type="EMBL" id="TNY19466.1"/>
    </source>
</evidence>
<feature type="compositionally biased region" description="Basic and acidic residues" evidence="1">
    <location>
        <begin position="169"/>
        <end position="182"/>
    </location>
</feature>
<feature type="compositionally biased region" description="Low complexity" evidence="1">
    <location>
        <begin position="10"/>
        <end position="29"/>
    </location>
</feature>
<keyword evidence="2" id="KW-0812">Transmembrane</keyword>
<dbReference type="Proteomes" id="UP000311382">
    <property type="component" value="Unassembled WGS sequence"/>
</dbReference>
<gene>
    <name evidence="3" type="ORF">DMC30DRAFT_400386</name>
</gene>
<reference evidence="3 4" key="1">
    <citation type="submission" date="2019-03" db="EMBL/GenBank/DDBJ databases">
        <title>Rhodosporidium diobovatum UCD-FST 08-225 genome sequencing, assembly, and annotation.</title>
        <authorList>
            <person name="Fakankun I.U."/>
            <person name="Fristensky B."/>
            <person name="Levin D.B."/>
        </authorList>
    </citation>
    <scope>NUCLEOTIDE SEQUENCE [LARGE SCALE GENOMIC DNA]</scope>
    <source>
        <strain evidence="3 4">UCD-FST 08-225</strain>
    </source>
</reference>
<keyword evidence="4" id="KW-1185">Reference proteome</keyword>
<feature type="region of interest" description="Disordered" evidence="1">
    <location>
        <begin position="1"/>
        <end position="200"/>
    </location>
</feature>